<dbReference type="SUPFAM" id="SSF51430">
    <property type="entry name" value="NAD(P)-linked oxidoreductase"/>
    <property type="match status" value="1"/>
</dbReference>
<proteinExistence type="predicted"/>
<evidence type="ECO:0000256" key="1">
    <source>
        <dbReference type="ARBA" id="ARBA00022723"/>
    </source>
</evidence>
<dbReference type="Pfam" id="PF13534">
    <property type="entry name" value="Fer4_17"/>
    <property type="match status" value="1"/>
</dbReference>
<sequence length="364" mass="39747">MEYRVLPHGGEKISIIGLGNSSLGASGPEEAERTVALALENGVNYFDMAAADATPFAAFGRAVGSKRGEVYYQVHFGADYSSGQYGWTLELDEIKRSVEWQLESLKTGYIDFGFIHCIDELADLDAVEAHGTLDYMRSLKEQGVIRHIGMSSHTPAAVNRALDMGLLDMLMFSINPAYDYQRGEYGIGATDERAALYRRCAAEGVGISVMKPFCAGQLLDARTSPFRRALTEYQCLQYALDKPGVLTVLPGVRNRANLTRVLGFLSAPAEERDYSVLAELNPGETDGVCVYCNHCQPCPMGLDVGLINKYYDLARAGDALAANHYANLGKKAGDCVGCGHCDSRCPFHVRQSERMQEISAYFGA</sequence>
<dbReference type="InterPro" id="IPR023210">
    <property type="entry name" value="NADP_OxRdtase_dom"/>
</dbReference>
<comment type="caution">
    <text evidence="5">The sequence shown here is derived from an EMBL/GenBank/DDBJ whole genome shotgun (WGS) entry which is preliminary data.</text>
</comment>
<dbReference type="PANTHER" id="PTHR43312:SF1">
    <property type="entry name" value="NADP-DEPENDENT OXIDOREDUCTASE DOMAIN-CONTAINING PROTEIN"/>
    <property type="match status" value="1"/>
</dbReference>
<dbReference type="GO" id="GO:0051536">
    <property type="term" value="F:iron-sulfur cluster binding"/>
    <property type="evidence" value="ECO:0007669"/>
    <property type="project" value="UniProtKB-KW"/>
</dbReference>
<dbReference type="InterPro" id="IPR053135">
    <property type="entry name" value="AKR2_Oxidoreductase"/>
</dbReference>
<gene>
    <name evidence="5" type="ORF">IAB77_05795</name>
</gene>
<dbReference type="InterPro" id="IPR017900">
    <property type="entry name" value="4Fe4S_Fe_S_CS"/>
</dbReference>
<dbReference type="PROSITE" id="PS51379">
    <property type="entry name" value="4FE4S_FER_2"/>
    <property type="match status" value="1"/>
</dbReference>
<keyword evidence="2" id="KW-0408">Iron</keyword>
<dbReference type="EMBL" id="DVGA01000056">
    <property type="protein sequence ID" value="HIQ78756.1"/>
    <property type="molecule type" value="Genomic_DNA"/>
</dbReference>
<reference evidence="5" key="1">
    <citation type="submission" date="2020-10" db="EMBL/GenBank/DDBJ databases">
        <authorList>
            <person name="Gilroy R."/>
        </authorList>
    </citation>
    <scope>NUCLEOTIDE SEQUENCE</scope>
    <source>
        <strain evidence="5">ChiBcolR7-354</strain>
    </source>
</reference>
<protein>
    <submittedName>
        <fullName evidence="5">Aldo/keto reductase</fullName>
    </submittedName>
</protein>
<dbReference type="Gene3D" id="3.20.20.100">
    <property type="entry name" value="NADP-dependent oxidoreductase domain"/>
    <property type="match status" value="1"/>
</dbReference>
<feature type="domain" description="4Fe-4S ferredoxin-type" evidence="4">
    <location>
        <begin position="326"/>
        <end position="355"/>
    </location>
</feature>
<dbReference type="PANTHER" id="PTHR43312">
    <property type="entry name" value="D-THREO-ALDOSE 1-DEHYDROGENASE"/>
    <property type="match status" value="1"/>
</dbReference>
<dbReference type="Proteomes" id="UP000824262">
    <property type="component" value="Unassembled WGS sequence"/>
</dbReference>
<evidence type="ECO:0000313" key="6">
    <source>
        <dbReference type="Proteomes" id="UP000824262"/>
    </source>
</evidence>
<reference evidence="5" key="2">
    <citation type="journal article" date="2021" name="PeerJ">
        <title>Extensive microbial diversity within the chicken gut microbiome revealed by metagenomics and culture.</title>
        <authorList>
            <person name="Gilroy R."/>
            <person name="Ravi A."/>
            <person name="Getino M."/>
            <person name="Pursley I."/>
            <person name="Horton D.L."/>
            <person name="Alikhan N.F."/>
            <person name="Baker D."/>
            <person name="Gharbi K."/>
            <person name="Hall N."/>
            <person name="Watson M."/>
            <person name="Adriaenssens E.M."/>
            <person name="Foster-Nyarko E."/>
            <person name="Jarju S."/>
            <person name="Secka A."/>
            <person name="Antonio M."/>
            <person name="Oren A."/>
            <person name="Chaudhuri R.R."/>
            <person name="La Ragione R."/>
            <person name="Hildebrand F."/>
            <person name="Pallen M.J."/>
        </authorList>
    </citation>
    <scope>NUCLEOTIDE SEQUENCE</scope>
    <source>
        <strain evidence="5">ChiBcolR7-354</strain>
    </source>
</reference>
<dbReference type="AlphaFoldDB" id="A0A9D1CSM3"/>
<evidence type="ECO:0000256" key="2">
    <source>
        <dbReference type="ARBA" id="ARBA00023004"/>
    </source>
</evidence>
<dbReference type="GO" id="GO:0046872">
    <property type="term" value="F:metal ion binding"/>
    <property type="evidence" value="ECO:0007669"/>
    <property type="project" value="UniProtKB-KW"/>
</dbReference>
<dbReference type="InterPro" id="IPR017896">
    <property type="entry name" value="4Fe4S_Fe-S-bd"/>
</dbReference>
<organism evidence="5 6">
    <name type="scientific">Candidatus Scatomorpha intestinavium</name>
    <dbReference type="NCBI Taxonomy" id="2840922"/>
    <lineage>
        <taxon>Bacteria</taxon>
        <taxon>Bacillati</taxon>
        <taxon>Bacillota</taxon>
        <taxon>Clostridia</taxon>
        <taxon>Eubacteriales</taxon>
        <taxon>Candidatus Scatomorpha</taxon>
    </lineage>
</organism>
<dbReference type="InterPro" id="IPR036812">
    <property type="entry name" value="NAD(P)_OxRdtase_dom_sf"/>
</dbReference>
<keyword evidence="3" id="KW-0411">Iron-sulfur</keyword>
<accession>A0A9D1CSM3</accession>
<keyword evidence="1" id="KW-0479">Metal-binding</keyword>
<dbReference type="CDD" id="cd19100">
    <property type="entry name" value="AKR_unchar"/>
    <property type="match status" value="1"/>
</dbReference>
<dbReference type="SUPFAM" id="SSF46548">
    <property type="entry name" value="alpha-helical ferredoxin"/>
    <property type="match status" value="1"/>
</dbReference>
<evidence type="ECO:0000256" key="3">
    <source>
        <dbReference type="ARBA" id="ARBA00023014"/>
    </source>
</evidence>
<dbReference type="Pfam" id="PF00248">
    <property type="entry name" value="Aldo_ket_red"/>
    <property type="match status" value="1"/>
</dbReference>
<evidence type="ECO:0000259" key="4">
    <source>
        <dbReference type="PROSITE" id="PS51379"/>
    </source>
</evidence>
<name>A0A9D1CSM3_9FIRM</name>
<dbReference type="PROSITE" id="PS00198">
    <property type="entry name" value="4FE4S_FER_1"/>
    <property type="match status" value="1"/>
</dbReference>
<evidence type="ECO:0000313" key="5">
    <source>
        <dbReference type="EMBL" id="HIQ78756.1"/>
    </source>
</evidence>